<sequence>MGLDVGEIGMGADLSLDLRHFAARAMRQSKNAPPASDMDAYIRRLEEERGKIEVFRRELPICARLLADVIDVMKEEAEKKKRNDRKEDEAGDKSKWMSTAQLWTGGSGSDAAETEKQDKGTSSSSSEPKSCGGAFTPFKAVGSGAPAFGRPCLRNDDKAAGVGTPPDLSPLSPPAVKSVPAGAADKSNCQVLGFAQAAARAAAMVPSGPALSGLQRQPQQTTPPPQQQQQQQARKSRRCWSPELHRQFVAALNQLGGPQVATPKQIRELMKVTA</sequence>
<evidence type="ECO:0000256" key="2">
    <source>
        <dbReference type="ARBA" id="ARBA00023015"/>
    </source>
</evidence>
<dbReference type="AlphaFoldDB" id="A0A0C4MLG7"/>
<dbReference type="GO" id="GO:0005634">
    <property type="term" value="C:nucleus"/>
    <property type="evidence" value="ECO:0007669"/>
    <property type="project" value="UniProtKB-SubCell"/>
</dbReference>
<dbReference type="InterPro" id="IPR006447">
    <property type="entry name" value="Myb_dom_plants"/>
</dbReference>
<evidence type="ECO:0000256" key="5">
    <source>
        <dbReference type="ARBA" id="ARBA00023242"/>
    </source>
</evidence>
<organism evidence="8">
    <name type="scientific">Zoysia matrella</name>
    <name type="common">Manila grass</name>
    <dbReference type="NCBI Taxonomy" id="38722"/>
    <lineage>
        <taxon>Eukaryota</taxon>
        <taxon>Viridiplantae</taxon>
        <taxon>Streptophyta</taxon>
        <taxon>Embryophyta</taxon>
        <taxon>Tracheophyta</taxon>
        <taxon>Spermatophyta</taxon>
        <taxon>Magnoliopsida</taxon>
        <taxon>Liliopsida</taxon>
        <taxon>Poales</taxon>
        <taxon>Poaceae</taxon>
        <taxon>PACMAD clade</taxon>
        <taxon>Chloridoideae</taxon>
        <taxon>Zoysieae</taxon>
        <taxon>Zoysiinae</taxon>
        <taxon>Zoysia</taxon>
    </lineage>
</organism>
<dbReference type="Pfam" id="PF26575">
    <property type="entry name" value="HHO5_N"/>
    <property type="match status" value="1"/>
</dbReference>
<dbReference type="GO" id="GO:0003677">
    <property type="term" value="F:DNA binding"/>
    <property type="evidence" value="ECO:0007669"/>
    <property type="project" value="UniProtKB-KW"/>
</dbReference>
<name>A0A0C4MLG7_9POAL</name>
<reference evidence="8" key="1">
    <citation type="journal article" date="2015" name="Plant Physiol. Biochem.">
        <title>Systematic mining of salt-tolerant genes in halophyte-Zoysia matrella through cDNA expression library screening.</title>
        <authorList>
            <person name="Chen Y."/>
            <person name="Zong J."/>
            <person name="Tan Z."/>
            <person name="Li L."/>
            <person name="Hu B."/>
            <person name="Chen C."/>
            <person name="Chen J."/>
            <person name="Liu J."/>
        </authorList>
    </citation>
    <scope>NUCLEOTIDE SEQUENCE</scope>
</reference>
<evidence type="ECO:0000259" key="7">
    <source>
        <dbReference type="Pfam" id="PF26575"/>
    </source>
</evidence>
<feature type="region of interest" description="Disordered" evidence="6">
    <location>
        <begin position="77"/>
        <end position="131"/>
    </location>
</feature>
<evidence type="ECO:0000256" key="1">
    <source>
        <dbReference type="ARBA" id="ARBA00004123"/>
    </source>
</evidence>
<evidence type="ECO:0000256" key="3">
    <source>
        <dbReference type="ARBA" id="ARBA00023125"/>
    </source>
</evidence>
<dbReference type="GO" id="GO:0003700">
    <property type="term" value="F:DNA-binding transcription factor activity"/>
    <property type="evidence" value="ECO:0007669"/>
    <property type="project" value="InterPro"/>
</dbReference>
<dbReference type="Gene3D" id="1.10.10.60">
    <property type="entry name" value="Homeodomain-like"/>
    <property type="match status" value="1"/>
</dbReference>
<dbReference type="PANTHER" id="PTHR31003:SF17">
    <property type="entry name" value="OS07G0119300 PROTEIN"/>
    <property type="match status" value="1"/>
</dbReference>
<keyword evidence="5" id="KW-0539">Nucleus</keyword>
<feature type="domain" description="HHO5-like N-terminal" evidence="7">
    <location>
        <begin position="22"/>
        <end position="77"/>
    </location>
</feature>
<dbReference type="InterPro" id="IPR044787">
    <property type="entry name" value="HHO5-like"/>
</dbReference>
<keyword evidence="2" id="KW-0805">Transcription regulation</keyword>
<dbReference type="InterPro" id="IPR009057">
    <property type="entry name" value="Homeodomain-like_sf"/>
</dbReference>
<dbReference type="InterPro" id="IPR058673">
    <property type="entry name" value="HHO5-like_N"/>
</dbReference>
<feature type="compositionally biased region" description="Basic and acidic residues" evidence="6">
    <location>
        <begin position="77"/>
        <end position="95"/>
    </location>
</feature>
<feature type="region of interest" description="Disordered" evidence="6">
    <location>
        <begin position="158"/>
        <end position="181"/>
    </location>
</feature>
<evidence type="ECO:0000256" key="6">
    <source>
        <dbReference type="SAM" id="MobiDB-lite"/>
    </source>
</evidence>
<keyword evidence="4" id="KW-0804">Transcription</keyword>
<comment type="subcellular location">
    <subcellularLocation>
        <location evidence="1">Nucleus</location>
    </subcellularLocation>
</comment>
<dbReference type="PANTHER" id="PTHR31003">
    <property type="entry name" value="MYB FAMILY TRANSCRIPTION FACTOR"/>
    <property type="match status" value="1"/>
</dbReference>
<protein>
    <recommendedName>
        <fullName evidence="7">HHO5-like N-terminal domain-containing protein</fullName>
    </recommendedName>
</protein>
<proteinExistence type="evidence at transcript level"/>
<accession>A0A0C4MLG7</accession>
<dbReference type="SUPFAM" id="SSF46689">
    <property type="entry name" value="Homeodomain-like"/>
    <property type="match status" value="1"/>
</dbReference>
<feature type="region of interest" description="Disordered" evidence="6">
    <location>
        <begin position="202"/>
        <end position="240"/>
    </location>
</feature>
<keyword evidence="3" id="KW-0238">DNA-binding</keyword>
<evidence type="ECO:0000256" key="4">
    <source>
        <dbReference type="ARBA" id="ARBA00023163"/>
    </source>
</evidence>
<dbReference type="EMBL" id="KM265163">
    <property type="protein sequence ID" value="AIN39826.1"/>
    <property type="molecule type" value="mRNA"/>
</dbReference>
<dbReference type="NCBIfam" id="TIGR01557">
    <property type="entry name" value="myb_SHAQKYF"/>
    <property type="match status" value="1"/>
</dbReference>
<evidence type="ECO:0000313" key="8">
    <source>
        <dbReference type="EMBL" id="AIN39826.1"/>
    </source>
</evidence>
<gene>
    <name evidence="8" type="primary">SS25</name>
</gene>